<dbReference type="GO" id="GO:0016301">
    <property type="term" value="F:kinase activity"/>
    <property type="evidence" value="ECO:0007669"/>
    <property type="project" value="UniProtKB-KW"/>
</dbReference>
<keyword evidence="3 6" id="KW-0418">Kinase</keyword>
<dbReference type="PROSITE" id="PS50011">
    <property type="entry name" value="PROTEIN_KINASE_DOM"/>
    <property type="match status" value="1"/>
</dbReference>
<organism evidence="6 7">
    <name type="scientific">Pyxidicoccus parkwayensis</name>
    <dbReference type="NCBI Taxonomy" id="2813578"/>
    <lineage>
        <taxon>Bacteria</taxon>
        <taxon>Pseudomonadati</taxon>
        <taxon>Myxococcota</taxon>
        <taxon>Myxococcia</taxon>
        <taxon>Myxococcales</taxon>
        <taxon>Cystobacterineae</taxon>
        <taxon>Myxococcaceae</taxon>
        <taxon>Pyxidicoccus</taxon>
    </lineage>
</organism>
<evidence type="ECO:0000259" key="5">
    <source>
        <dbReference type="PROSITE" id="PS50011"/>
    </source>
</evidence>
<dbReference type="InterPro" id="IPR011009">
    <property type="entry name" value="Kinase-like_dom_sf"/>
</dbReference>
<reference evidence="6 7" key="1">
    <citation type="submission" date="2021-02" db="EMBL/GenBank/DDBJ databases">
        <title>De Novo genome assembly of isolated myxobacteria.</title>
        <authorList>
            <person name="Stevens D.C."/>
        </authorList>
    </citation>
    <scope>NUCLEOTIDE SEQUENCE [LARGE SCALE GENOMIC DNA]</scope>
    <source>
        <strain evidence="7">SCPEA02</strain>
    </source>
</reference>
<keyword evidence="7" id="KW-1185">Reference proteome</keyword>
<evidence type="ECO:0000256" key="2">
    <source>
        <dbReference type="ARBA" id="ARBA00022741"/>
    </source>
</evidence>
<keyword evidence="1" id="KW-0808">Transferase</keyword>
<keyword evidence="2" id="KW-0547">Nucleotide-binding</keyword>
<protein>
    <submittedName>
        <fullName evidence="6">Protein kinase</fullName>
    </submittedName>
</protein>
<evidence type="ECO:0000256" key="1">
    <source>
        <dbReference type="ARBA" id="ARBA00022679"/>
    </source>
</evidence>
<evidence type="ECO:0000256" key="3">
    <source>
        <dbReference type="ARBA" id="ARBA00022777"/>
    </source>
</evidence>
<evidence type="ECO:0000256" key="4">
    <source>
        <dbReference type="ARBA" id="ARBA00022840"/>
    </source>
</evidence>
<dbReference type="EMBL" id="CP071090">
    <property type="protein sequence ID" value="QSQ28141.1"/>
    <property type="molecule type" value="Genomic_DNA"/>
</dbReference>
<name>A0ABX7PCE1_9BACT</name>
<proteinExistence type="predicted"/>
<dbReference type="PANTHER" id="PTHR43289">
    <property type="entry name" value="MITOGEN-ACTIVATED PROTEIN KINASE KINASE KINASE 20-RELATED"/>
    <property type="match status" value="1"/>
</dbReference>
<keyword evidence="4" id="KW-0067">ATP-binding</keyword>
<dbReference type="Gene3D" id="1.10.510.10">
    <property type="entry name" value="Transferase(Phosphotransferase) domain 1"/>
    <property type="match status" value="1"/>
</dbReference>
<sequence length="133" mass="15277">MELRGRGSYGIVFRAVHALQQDAEPVALKLAVNLWDARFAREAELLSRIHHPAVPRLLDHGHWQPRQTLSFPWLVMEWIEGLPLYEWAYAQRPSSRQVLQLLARLARALDATHSAGGLHRDVLRIMHLMLHGV</sequence>
<accession>A0ABX7PCE1</accession>
<dbReference type="Proteomes" id="UP000662747">
    <property type="component" value="Chromosome"/>
</dbReference>
<dbReference type="SUPFAM" id="SSF56112">
    <property type="entry name" value="Protein kinase-like (PK-like)"/>
    <property type="match status" value="1"/>
</dbReference>
<dbReference type="InterPro" id="IPR000719">
    <property type="entry name" value="Prot_kinase_dom"/>
</dbReference>
<gene>
    <name evidence="6" type="ORF">JY651_17950</name>
</gene>
<dbReference type="PANTHER" id="PTHR43289:SF6">
    <property type="entry name" value="SERINE_THREONINE-PROTEIN KINASE NEKL-3"/>
    <property type="match status" value="1"/>
</dbReference>
<evidence type="ECO:0000313" key="7">
    <source>
        <dbReference type="Proteomes" id="UP000662747"/>
    </source>
</evidence>
<feature type="domain" description="Protein kinase" evidence="5">
    <location>
        <begin position="1"/>
        <end position="133"/>
    </location>
</feature>
<dbReference type="Pfam" id="PF00069">
    <property type="entry name" value="Pkinase"/>
    <property type="match status" value="1"/>
</dbReference>
<evidence type="ECO:0000313" key="6">
    <source>
        <dbReference type="EMBL" id="QSQ28141.1"/>
    </source>
</evidence>